<dbReference type="InterPro" id="IPR036683">
    <property type="entry name" value="CO_DH_flav_C_dom_sf"/>
</dbReference>
<evidence type="ECO:0000256" key="1">
    <source>
        <dbReference type="ARBA" id="ARBA00023002"/>
    </source>
</evidence>
<dbReference type="InterPro" id="IPR002346">
    <property type="entry name" value="Mopterin_DH_FAD-bd"/>
</dbReference>
<dbReference type="SMART" id="SM01092">
    <property type="entry name" value="CO_deh_flav_C"/>
    <property type="match status" value="1"/>
</dbReference>
<dbReference type="Pfam" id="PF00941">
    <property type="entry name" value="FAD_binding_5"/>
    <property type="match status" value="1"/>
</dbReference>
<reference evidence="3 4" key="1">
    <citation type="submission" date="2024-10" db="EMBL/GenBank/DDBJ databases">
        <title>The Natural Products Discovery Center: Release of the First 8490 Sequenced Strains for Exploring Actinobacteria Biosynthetic Diversity.</title>
        <authorList>
            <person name="Kalkreuter E."/>
            <person name="Kautsar S.A."/>
            <person name="Yang D."/>
            <person name="Bader C.D."/>
            <person name="Teijaro C.N."/>
            <person name="Fluegel L."/>
            <person name="Davis C.M."/>
            <person name="Simpson J.R."/>
            <person name="Lauterbach L."/>
            <person name="Steele A.D."/>
            <person name="Gui C."/>
            <person name="Meng S."/>
            <person name="Li G."/>
            <person name="Viehrig K."/>
            <person name="Ye F."/>
            <person name="Su P."/>
            <person name="Kiefer A.F."/>
            <person name="Nichols A."/>
            <person name="Cepeda A.J."/>
            <person name="Yan W."/>
            <person name="Fan B."/>
            <person name="Jiang Y."/>
            <person name="Adhikari A."/>
            <person name="Zheng C.-J."/>
            <person name="Schuster L."/>
            <person name="Cowan T.M."/>
            <person name="Smanski M.J."/>
            <person name="Chevrette M.G."/>
            <person name="De Carvalho L.P.S."/>
            <person name="Shen B."/>
        </authorList>
    </citation>
    <scope>NUCLEOTIDE SEQUENCE [LARGE SCALE GENOMIC DNA]</scope>
    <source>
        <strain evidence="3 4">NPDC019377</strain>
    </source>
</reference>
<proteinExistence type="predicted"/>
<dbReference type="PANTHER" id="PTHR42659">
    <property type="entry name" value="XANTHINE DEHYDROGENASE SUBUNIT C-RELATED"/>
    <property type="match status" value="1"/>
</dbReference>
<accession>A0ABW7VUS4</accession>
<dbReference type="InterPro" id="IPR051312">
    <property type="entry name" value="Diverse_Substr_Oxidored"/>
</dbReference>
<dbReference type="RefSeq" id="WP_397061246.1">
    <property type="nucleotide sequence ID" value="NZ_JBIRYL010000001.1"/>
</dbReference>
<gene>
    <name evidence="3" type="ORF">ACH49Z_09210</name>
</gene>
<dbReference type="InterPro" id="IPR016169">
    <property type="entry name" value="FAD-bd_PCMH_sub2"/>
</dbReference>
<dbReference type="InterPro" id="IPR016167">
    <property type="entry name" value="FAD-bd_PCMH_sub1"/>
</dbReference>
<dbReference type="Pfam" id="PF03450">
    <property type="entry name" value="CO_deh_flav_C"/>
    <property type="match status" value="1"/>
</dbReference>
<dbReference type="SUPFAM" id="SSF56176">
    <property type="entry name" value="FAD-binding/transporter-associated domain-like"/>
    <property type="match status" value="1"/>
</dbReference>
<protein>
    <submittedName>
        <fullName evidence="3">FAD binding domain-containing protein</fullName>
    </submittedName>
</protein>
<dbReference type="Gene3D" id="3.30.390.50">
    <property type="entry name" value="CO dehydrogenase flavoprotein, C-terminal domain"/>
    <property type="match status" value="1"/>
</dbReference>
<evidence type="ECO:0000313" key="4">
    <source>
        <dbReference type="Proteomes" id="UP001611494"/>
    </source>
</evidence>
<evidence type="ECO:0000259" key="2">
    <source>
        <dbReference type="PROSITE" id="PS51387"/>
    </source>
</evidence>
<organism evidence="3 4">
    <name type="scientific">Nocardia testacea</name>
    <dbReference type="NCBI Taxonomy" id="248551"/>
    <lineage>
        <taxon>Bacteria</taxon>
        <taxon>Bacillati</taxon>
        <taxon>Actinomycetota</taxon>
        <taxon>Actinomycetes</taxon>
        <taxon>Mycobacteriales</taxon>
        <taxon>Nocardiaceae</taxon>
        <taxon>Nocardia</taxon>
    </lineage>
</organism>
<evidence type="ECO:0000313" key="3">
    <source>
        <dbReference type="EMBL" id="MFI2230016.1"/>
    </source>
</evidence>
<dbReference type="InterPro" id="IPR005107">
    <property type="entry name" value="CO_DH_flav_C"/>
</dbReference>
<dbReference type="PANTHER" id="PTHR42659:SF1">
    <property type="entry name" value="OXIDOREDUCTASE"/>
    <property type="match status" value="1"/>
</dbReference>
<dbReference type="Proteomes" id="UP001611494">
    <property type="component" value="Unassembled WGS sequence"/>
</dbReference>
<dbReference type="Gene3D" id="3.30.465.10">
    <property type="match status" value="2"/>
</dbReference>
<dbReference type="Gene3D" id="3.30.43.10">
    <property type="entry name" value="Uridine Diphospho-n-acetylenolpyruvylglucosamine Reductase, domain 2"/>
    <property type="match status" value="1"/>
</dbReference>
<name>A0ABW7VUS4_9NOCA</name>
<dbReference type="EMBL" id="JBIRYL010000001">
    <property type="protein sequence ID" value="MFI2230016.1"/>
    <property type="molecule type" value="Genomic_DNA"/>
</dbReference>
<dbReference type="InterPro" id="IPR036318">
    <property type="entry name" value="FAD-bd_PCMH-like_sf"/>
</dbReference>
<keyword evidence="1" id="KW-0560">Oxidoreductase</keyword>
<dbReference type="InterPro" id="IPR016166">
    <property type="entry name" value="FAD-bd_PCMH"/>
</dbReference>
<keyword evidence="4" id="KW-1185">Reference proteome</keyword>
<sequence>MIPFEYRRADSTRDAVTAVAGRPGAAFLAGGTNLVDHMKLGVAAPDLLVDVSRLPLGEIDETADGGLRVGAAVRNSDLAAHPLVRLRYPALSRALLSGASGQLRNLATTGGNLLQRTRCVYFQDVTTPCNKREPGSGCSALGGYVRYHAVLGASDQCVAVHPSDMAVALTALDARVVVEDVHGVQRVSVTDFYRLPGDSPERDTVLRHGQLITGIELPAPPGGVVADYRKVRDRASYAFALVSVAAELAIGTDGALRSARVALGGVAHRPWRARLAEAELAGAPATVETFERAARAELAAARPLEGNEFKVELARRTIVSTLRDLTGKAQR</sequence>
<feature type="domain" description="FAD-binding PCMH-type" evidence="2">
    <location>
        <begin position="1"/>
        <end position="222"/>
    </location>
</feature>
<dbReference type="PROSITE" id="PS51387">
    <property type="entry name" value="FAD_PCMH"/>
    <property type="match status" value="1"/>
</dbReference>
<comment type="caution">
    <text evidence="3">The sequence shown here is derived from an EMBL/GenBank/DDBJ whole genome shotgun (WGS) entry which is preliminary data.</text>
</comment>
<dbReference type="SUPFAM" id="SSF55447">
    <property type="entry name" value="CO dehydrogenase flavoprotein C-terminal domain-like"/>
    <property type="match status" value="1"/>
</dbReference>